<evidence type="ECO:0000313" key="2">
    <source>
        <dbReference type="EMBL" id="KAL2715129.1"/>
    </source>
</evidence>
<feature type="region of interest" description="Disordered" evidence="1">
    <location>
        <begin position="59"/>
        <end position="92"/>
    </location>
</feature>
<comment type="caution">
    <text evidence="2">The sequence shown here is derived from an EMBL/GenBank/DDBJ whole genome shotgun (WGS) entry which is preliminary data.</text>
</comment>
<reference evidence="2 3" key="1">
    <citation type="journal article" date="2024" name="Ann. Entomol. Soc. Am.">
        <title>Genomic analyses of the southern and eastern yellowjacket wasps (Hymenoptera: Vespidae) reveal evolutionary signatures of social life.</title>
        <authorList>
            <person name="Catto M.A."/>
            <person name="Caine P.B."/>
            <person name="Orr S.E."/>
            <person name="Hunt B.G."/>
            <person name="Goodisman M.A.D."/>
        </authorList>
    </citation>
    <scope>NUCLEOTIDE SEQUENCE [LARGE SCALE GENOMIC DNA]</scope>
    <source>
        <strain evidence="2">233</strain>
        <tissue evidence="2">Head and thorax</tissue>
    </source>
</reference>
<evidence type="ECO:0000313" key="3">
    <source>
        <dbReference type="Proteomes" id="UP001607302"/>
    </source>
</evidence>
<sequence>MWAKEAMEAERLNKMQKIEDEENAAANDLALAIQNRNRERADQANNFFDSLIDKYAKKATKTTSTNKKKVTTKKTTKRLTPVQNIKKTKRKT</sequence>
<gene>
    <name evidence="2" type="ORF">V1478_014827</name>
</gene>
<protein>
    <submittedName>
        <fullName evidence="2">J domain-containing protein CG6693</fullName>
    </submittedName>
</protein>
<proteinExistence type="predicted"/>
<organism evidence="2 3">
    <name type="scientific">Vespula squamosa</name>
    <name type="common">Southern yellow jacket</name>
    <name type="synonym">Wasp</name>
    <dbReference type="NCBI Taxonomy" id="30214"/>
    <lineage>
        <taxon>Eukaryota</taxon>
        <taxon>Metazoa</taxon>
        <taxon>Ecdysozoa</taxon>
        <taxon>Arthropoda</taxon>
        <taxon>Hexapoda</taxon>
        <taxon>Insecta</taxon>
        <taxon>Pterygota</taxon>
        <taxon>Neoptera</taxon>
        <taxon>Endopterygota</taxon>
        <taxon>Hymenoptera</taxon>
        <taxon>Apocrita</taxon>
        <taxon>Aculeata</taxon>
        <taxon>Vespoidea</taxon>
        <taxon>Vespidae</taxon>
        <taxon>Vespinae</taxon>
        <taxon>Vespula</taxon>
    </lineage>
</organism>
<dbReference type="AlphaFoldDB" id="A0ABD2A3D8"/>
<dbReference type="EMBL" id="JAUDFV010000155">
    <property type="protein sequence ID" value="KAL2715129.1"/>
    <property type="molecule type" value="Genomic_DNA"/>
</dbReference>
<evidence type="ECO:0000256" key="1">
    <source>
        <dbReference type="SAM" id="MobiDB-lite"/>
    </source>
</evidence>
<accession>A0ABD2A3D8</accession>
<keyword evidence="3" id="KW-1185">Reference proteome</keyword>
<dbReference type="Proteomes" id="UP001607302">
    <property type="component" value="Unassembled WGS sequence"/>
</dbReference>
<name>A0ABD2A3D8_VESSQ</name>
<feature type="compositionally biased region" description="Basic residues" evidence="1">
    <location>
        <begin position="66"/>
        <end position="77"/>
    </location>
</feature>